<proteinExistence type="inferred from homology"/>
<evidence type="ECO:0000256" key="6">
    <source>
        <dbReference type="ARBA" id="ARBA00023163"/>
    </source>
</evidence>
<comment type="subcellular location">
    <subcellularLocation>
        <location evidence="1">Mitochondrion</location>
    </subcellularLocation>
</comment>
<evidence type="ECO:0000256" key="1">
    <source>
        <dbReference type="ARBA" id="ARBA00004173"/>
    </source>
</evidence>
<reference evidence="10" key="1">
    <citation type="submission" date="2021-03" db="EMBL/GenBank/DDBJ databases">
        <title>Comparative genomics and phylogenomic investigation of the class Geoglossomycetes provide insights into ecological specialization and systematics.</title>
        <authorList>
            <person name="Melie T."/>
            <person name="Pirro S."/>
            <person name="Miller A.N."/>
            <person name="Quandt A."/>
        </authorList>
    </citation>
    <scope>NUCLEOTIDE SEQUENCE</scope>
    <source>
        <strain evidence="10">CAQ_001_2017</strain>
    </source>
</reference>
<organism evidence="10 11">
    <name type="scientific">Trichoglossum hirsutum</name>
    <dbReference type="NCBI Taxonomy" id="265104"/>
    <lineage>
        <taxon>Eukaryota</taxon>
        <taxon>Fungi</taxon>
        <taxon>Dikarya</taxon>
        <taxon>Ascomycota</taxon>
        <taxon>Pezizomycotina</taxon>
        <taxon>Geoglossomycetes</taxon>
        <taxon>Geoglossales</taxon>
        <taxon>Geoglossaceae</taxon>
        <taxon>Trichoglossum</taxon>
    </lineage>
</organism>
<keyword evidence="11" id="KW-1185">Reference proteome</keyword>
<protein>
    <recommendedName>
        <fullName evidence="8">Large ribosomal subunit protein mL67</fullName>
    </recommendedName>
</protein>
<name>A0A9P8RLI0_9PEZI</name>
<dbReference type="EMBL" id="JAGHQM010001173">
    <property type="protein sequence ID" value="KAH0556235.1"/>
    <property type="molecule type" value="Genomic_DNA"/>
</dbReference>
<comment type="caution">
    <text evidence="10">The sequence shown here is derived from an EMBL/GenBank/DDBJ whole genome shotgun (WGS) entry which is preliminary data.</text>
</comment>
<keyword evidence="7" id="KW-0687">Ribonucleoprotein</keyword>
<dbReference type="Proteomes" id="UP000750711">
    <property type="component" value="Unassembled WGS sequence"/>
</dbReference>
<evidence type="ECO:0000313" key="10">
    <source>
        <dbReference type="EMBL" id="KAH0556235.1"/>
    </source>
</evidence>
<dbReference type="PANTHER" id="PTHR28184">
    <property type="entry name" value="MITOCHONDRIAL HOMOLOGOUS RECOMBINATION PROTEIN 1"/>
    <property type="match status" value="1"/>
</dbReference>
<evidence type="ECO:0000256" key="8">
    <source>
        <dbReference type="ARBA" id="ARBA00035185"/>
    </source>
</evidence>
<dbReference type="GO" id="GO:0005739">
    <property type="term" value="C:mitochondrion"/>
    <property type="evidence" value="ECO:0007669"/>
    <property type="project" value="UniProtKB-SubCell"/>
</dbReference>
<dbReference type="AlphaFoldDB" id="A0A9P8RLI0"/>
<comment type="similarity">
    <text evidence="2">Belongs to the mitochondrion-specific ribosomal protein mL67 family.</text>
</comment>
<evidence type="ECO:0000256" key="3">
    <source>
        <dbReference type="ARBA" id="ARBA00022980"/>
    </source>
</evidence>
<gene>
    <name evidence="10" type="ORF">GP486_005837</name>
</gene>
<evidence type="ECO:0000256" key="4">
    <source>
        <dbReference type="ARBA" id="ARBA00023015"/>
    </source>
</evidence>
<keyword evidence="5" id="KW-0496">Mitochondrion</keyword>
<dbReference type="PANTHER" id="PTHR28184:SF1">
    <property type="entry name" value="LARGE RIBOSOMAL SUBUNIT PROTEIN ML67"/>
    <property type="match status" value="1"/>
</dbReference>
<keyword evidence="6" id="KW-0804">Transcription</keyword>
<keyword evidence="4" id="KW-0805">Transcription regulation</keyword>
<dbReference type="GO" id="GO:0005840">
    <property type="term" value="C:ribosome"/>
    <property type="evidence" value="ECO:0007669"/>
    <property type="project" value="UniProtKB-KW"/>
</dbReference>
<keyword evidence="3" id="KW-0689">Ribosomal protein</keyword>
<sequence length="244" mass="27291">MAQAGGTYAQRTAELGRHIFVYSNIRTNQVIYSLQRSLKTDPLFCIQQNNASLRQLPFLGKKTVPAALRKDLWQPFATISFPSPFQGLQALHKLREYRKLHELSCPLELIKGEKGRLLGRKARGKVLMDQKANSVADIAAVLEAQGGDLERALKERETSQVKVDKRPMPKRGVVRKAQKLEAKIAELEKVGTVPVKIKWANILDAEFAESWPESVVHDGLGTTRHTAPRPGPVESTEPREEVVL</sequence>
<feature type="region of interest" description="Disordered" evidence="9">
    <location>
        <begin position="218"/>
        <end position="244"/>
    </location>
</feature>
<evidence type="ECO:0000256" key="2">
    <source>
        <dbReference type="ARBA" id="ARBA00010741"/>
    </source>
</evidence>
<accession>A0A9P8RLI0</accession>
<dbReference type="GO" id="GO:0000150">
    <property type="term" value="F:DNA strand exchange activity"/>
    <property type="evidence" value="ECO:0007669"/>
    <property type="project" value="InterPro"/>
</dbReference>
<dbReference type="Pfam" id="PF12829">
    <property type="entry name" value="Mhr1"/>
    <property type="match status" value="1"/>
</dbReference>
<dbReference type="InterPro" id="IPR024629">
    <property type="entry name" value="Ribosomal_mL67"/>
</dbReference>
<dbReference type="GO" id="GO:0003735">
    <property type="term" value="F:structural constituent of ribosome"/>
    <property type="evidence" value="ECO:0007669"/>
    <property type="project" value="TreeGrafter"/>
</dbReference>
<evidence type="ECO:0000256" key="5">
    <source>
        <dbReference type="ARBA" id="ARBA00023128"/>
    </source>
</evidence>
<dbReference type="GO" id="GO:0003697">
    <property type="term" value="F:single-stranded DNA binding"/>
    <property type="evidence" value="ECO:0007669"/>
    <property type="project" value="InterPro"/>
</dbReference>
<evidence type="ECO:0000256" key="9">
    <source>
        <dbReference type="SAM" id="MobiDB-lite"/>
    </source>
</evidence>
<evidence type="ECO:0000256" key="7">
    <source>
        <dbReference type="ARBA" id="ARBA00023274"/>
    </source>
</evidence>
<evidence type="ECO:0000313" key="11">
    <source>
        <dbReference type="Proteomes" id="UP000750711"/>
    </source>
</evidence>
<dbReference type="GO" id="GO:1990904">
    <property type="term" value="C:ribonucleoprotein complex"/>
    <property type="evidence" value="ECO:0007669"/>
    <property type="project" value="UniProtKB-KW"/>
</dbReference>